<keyword evidence="8 15" id="KW-0489">Methyltransferase</keyword>
<feature type="binding site" evidence="15 16">
    <location>
        <begin position="128"/>
        <end position="133"/>
    </location>
    <ligand>
        <name>S-adenosyl-L-methionine</name>
        <dbReference type="ChEBI" id="CHEBI:59789"/>
    </ligand>
</feature>
<evidence type="ECO:0000256" key="7">
    <source>
        <dbReference type="ARBA" id="ARBA00022490"/>
    </source>
</evidence>
<gene>
    <name evidence="15" type="primary">trmD</name>
    <name evidence="19" type="ORF">DBW97_02095</name>
</gene>
<dbReference type="Pfam" id="PF01746">
    <property type="entry name" value="tRNA_m1G_MT"/>
    <property type="match status" value="1"/>
</dbReference>
<dbReference type="CDD" id="cd18080">
    <property type="entry name" value="TrmD-like"/>
    <property type="match status" value="1"/>
</dbReference>
<dbReference type="NCBIfam" id="NF000648">
    <property type="entry name" value="PRK00026.1"/>
    <property type="match status" value="1"/>
</dbReference>
<comment type="subcellular location">
    <subcellularLocation>
        <location evidence="2 15 17">Cytoplasm</location>
    </subcellularLocation>
</comment>
<evidence type="ECO:0000256" key="13">
    <source>
        <dbReference type="ARBA" id="ARBA00033392"/>
    </source>
</evidence>
<evidence type="ECO:0000256" key="17">
    <source>
        <dbReference type="RuleBase" id="RU003464"/>
    </source>
</evidence>
<evidence type="ECO:0000256" key="4">
    <source>
        <dbReference type="ARBA" id="ARBA00011738"/>
    </source>
</evidence>
<dbReference type="GO" id="GO:0052906">
    <property type="term" value="F:tRNA (guanine(37)-N1)-methyltransferase activity"/>
    <property type="evidence" value="ECO:0007669"/>
    <property type="project" value="UniProtKB-UniRule"/>
</dbReference>
<dbReference type="GO" id="GO:0002939">
    <property type="term" value="P:tRNA N1-guanine methylation"/>
    <property type="evidence" value="ECO:0007669"/>
    <property type="project" value="TreeGrafter"/>
</dbReference>
<proteinExistence type="inferred from homology"/>
<feature type="binding site" evidence="15 16">
    <location>
        <position position="108"/>
    </location>
    <ligand>
        <name>S-adenosyl-L-methionine</name>
        <dbReference type="ChEBI" id="CHEBI:59789"/>
    </ligand>
</feature>
<dbReference type="GO" id="GO:0005829">
    <property type="term" value="C:cytosol"/>
    <property type="evidence" value="ECO:0007669"/>
    <property type="project" value="TreeGrafter"/>
</dbReference>
<dbReference type="InterPro" id="IPR002649">
    <property type="entry name" value="tRNA_m1G_MeTrfase_TrmD"/>
</dbReference>
<keyword evidence="9 15" id="KW-0808">Transferase</keyword>
<dbReference type="EC" id="2.1.1.228" evidence="5 15"/>
<dbReference type="InterPro" id="IPR016009">
    <property type="entry name" value="tRNA_MeTrfase_TRMD/TRM10"/>
</dbReference>
<dbReference type="SUPFAM" id="SSF75217">
    <property type="entry name" value="alpha/beta knot"/>
    <property type="match status" value="1"/>
</dbReference>
<evidence type="ECO:0000256" key="1">
    <source>
        <dbReference type="ARBA" id="ARBA00002634"/>
    </source>
</evidence>
<feature type="domain" description="tRNA methyltransferase TRMD/TRM10-type" evidence="18">
    <location>
        <begin position="1"/>
        <end position="221"/>
    </location>
</feature>
<dbReference type="InterPro" id="IPR023148">
    <property type="entry name" value="tRNA_m1G_MeTrfase_C_sf"/>
</dbReference>
<sequence>MNINVIALFPEVIKSSLVGVTGKAFENEKAKLNLIDLKDFSTNSYGSVDDSPYGGGEGMVMCIEPLEKALRSICSTGKVVNLSPQGKNFNHKKAIELSLLDNITFICGRYEGIDQRFIDSYVDEEISIGDFVLSGGEIAASVIIDSMLRNLPRVIGNQDSVNKDSHSHGKLKGYSFTKPAIYNNQEVPEVLTSGDHEKIANWKLANSLWVTKQKRPDLFEQLQLSEKEMILLRDYESGKLS</sequence>
<dbReference type="HAMAP" id="MF_00605">
    <property type="entry name" value="TrmD"/>
    <property type="match status" value="1"/>
</dbReference>
<dbReference type="Gene3D" id="3.40.1280.10">
    <property type="match status" value="1"/>
</dbReference>
<evidence type="ECO:0000256" key="11">
    <source>
        <dbReference type="ARBA" id="ARBA00022694"/>
    </source>
</evidence>
<dbReference type="InterPro" id="IPR029028">
    <property type="entry name" value="Alpha/beta_knot_MTases"/>
</dbReference>
<dbReference type="NCBIfam" id="TIGR00088">
    <property type="entry name" value="trmD"/>
    <property type="match status" value="1"/>
</dbReference>
<evidence type="ECO:0000313" key="19">
    <source>
        <dbReference type="EMBL" id="RCL38828.1"/>
    </source>
</evidence>
<protein>
    <recommendedName>
        <fullName evidence="6 15">tRNA (guanine-N(1)-)-methyltransferase</fullName>
        <ecNumber evidence="5 15">2.1.1.228</ecNumber>
    </recommendedName>
    <alternativeName>
        <fullName evidence="12 15">M1G-methyltransferase</fullName>
    </alternativeName>
    <alternativeName>
        <fullName evidence="13 15">tRNA [GM37] methyltransferase</fullName>
    </alternativeName>
</protein>
<evidence type="ECO:0000256" key="14">
    <source>
        <dbReference type="ARBA" id="ARBA00047783"/>
    </source>
</evidence>
<dbReference type="PIRSF" id="PIRSF000386">
    <property type="entry name" value="tRNA_mtase"/>
    <property type="match status" value="1"/>
</dbReference>
<comment type="caution">
    <text evidence="19">The sequence shown here is derived from an EMBL/GenBank/DDBJ whole genome shotgun (WGS) entry which is preliminary data.</text>
</comment>
<keyword evidence="11 15" id="KW-0819">tRNA processing</keyword>
<keyword evidence="10 15" id="KW-0949">S-adenosyl-L-methionine</keyword>
<evidence type="ECO:0000313" key="20">
    <source>
        <dbReference type="Proteomes" id="UP000252147"/>
    </source>
</evidence>
<evidence type="ECO:0000256" key="2">
    <source>
        <dbReference type="ARBA" id="ARBA00004496"/>
    </source>
</evidence>
<evidence type="ECO:0000256" key="15">
    <source>
        <dbReference type="HAMAP-Rule" id="MF_00605"/>
    </source>
</evidence>
<evidence type="ECO:0000256" key="3">
    <source>
        <dbReference type="ARBA" id="ARBA00007630"/>
    </source>
</evidence>
<comment type="similarity">
    <text evidence="3 15 17">Belongs to the RNA methyltransferase TrmD family.</text>
</comment>
<dbReference type="Proteomes" id="UP000252147">
    <property type="component" value="Unassembled WGS sequence"/>
</dbReference>
<dbReference type="EMBL" id="QOPD01000002">
    <property type="protein sequence ID" value="RCL38828.1"/>
    <property type="molecule type" value="Genomic_DNA"/>
</dbReference>
<evidence type="ECO:0000256" key="12">
    <source>
        <dbReference type="ARBA" id="ARBA00029736"/>
    </source>
</evidence>
<evidence type="ECO:0000256" key="6">
    <source>
        <dbReference type="ARBA" id="ARBA00014679"/>
    </source>
</evidence>
<dbReference type="PANTHER" id="PTHR46417:SF1">
    <property type="entry name" value="TRNA (GUANINE-N(1)-)-METHYLTRANSFERASE"/>
    <property type="match status" value="1"/>
</dbReference>
<dbReference type="InterPro" id="IPR029026">
    <property type="entry name" value="tRNA_m1G_MTases_N"/>
</dbReference>
<comment type="catalytic activity">
    <reaction evidence="14 15 17">
        <text>guanosine(37) in tRNA + S-adenosyl-L-methionine = N(1)-methylguanosine(37) in tRNA + S-adenosyl-L-homocysteine + H(+)</text>
        <dbReference type="Rhea" id="RHEA:36899"/>
        <dbReference type="Rhea" id="RHEA-COMP:10145"/>
        <dbReference type="Rhea" id="RHEA-COMP:10147"/>
        <dbReference type="ChEBI" id="CHEBI:15378"/>
        <dbReference type="ChEBI" id="CHEBI:57856"/>
        <dbReference type="ChEBI" id="CHEBI:59789"/>
        <dbReference type="ChEBI" id="CHEBI:73542"/>
        <dbReference type="ChEBI" id="CHEBI:74269"/>
        <dbReference type="EC" id="2.1.1.228"/>
    </reaction>
</comment>
<dbReference type="PANTHER" id="PTHR46417">
    <property type="entry name" value="TRNA (GUANINE-N(1)-)-METHYLTRANSFERASE"/>
    <property type="match status" value="1"/>
</dbReference>
<name>A0A368BNC9_9GAMM</name>
<reference evidence="19 20" key="1">
    <citation type="journal article" date="2018" name="Microbiome">
        <title>Fine metagenomic profile of the Mediterranean stratified and mixed water columns revealed by assembly and recruitment.</title>
        <authorList>
            <person name="Haro-Moreno J.M."/>
            <person name="Lopez-Perez M."/>
            <person name="De La Torre J.R."/>
            <person name="Picazo A."/>
            <person name="Camacho A."/>
            <person name="Rodriguez-Valera F."/>
        </authorList>
    </citation>
    <scope>NUCLEOTIDE SEQUENCE [LARGE SCALE GENOMIC DNA]</scope>
    <source>
        <strain evidence="19">MED-G83</strain>
    </source>
</reference>
<evidence type="ECO:0000259" key="18">
    <source>
        <dbReference type="Pfam" id="PF01746"/>
    </source>
</evidence>
<keyword evidence="7 15" id="KW-0963">Cytoplasm</keyword>
<evidence type="ECO:0000256" key="5">
    <source>
        <dbReference type="ARBA" id="ARBA00012807"/>
    </source>
</evidence>
<evidence type="ECO:0000256" key="8">
    <source>
        <dbReference type="ARBA" id="ARBA00022603"/>
    </source>
</evidence>
<comment type="function">
    <text evidence="1 15 17">Specifically methylates guanosine-37 in various tRNAs.</text>
</comment>
<evidence type="ECO:0000256" key="16">
    <source>
        <dbReference type="PIRSR" id="PIRSR000386-1"/>
    </source>
</evidence>
<comment type="subunit">
    <text evidence="4 15 17">Homodimer.</text>
</comment>
<dbReference type="AlphaFoldDB" id="A0A368BNC9"/>
<evidence type="ECO:0000256" key="9">
    <source>
        <dbReference type="ARBA" id="ARBA00022679"/>
    </source>
</evidence>
<accession>A0A368BNC9</accession>
<organism evidence="19 20">
    <name type="scientific">SAR86 cluster bacterium</name>
    <dbReference type="NCBI Taxonomy" id="2030880"/>
    <lineage>
        <taxon>Bacteria</taxon>
        <taxon>Pseudomonadati</taxon>
        <taxon>Pseudomonadota</taxon>
        <taxon>Gammaproteobacteria</taxon>
        <taxon>SAR86 cluster</taxon>
    </lineage>
</organism>
<dbReference type="Gene3D" id="1.10.1270.20">
    <property type="entry name" value="tRNA(m1g37)methyltransferase, domain 2"/>
    <property type="match status" value="1"/>
</dbReference>
<evidence type="ECO:0000256" key="10">
    <source>
        <dbReference type="ARBA" id="ARBA00022691"/>
    </source>
</evidence>